<comment type="subcellular location">
    <subcellularLocation>
        <location evidence="1">Membrane</location>
        <topology evidence="1">Multi-pass membrane protein</topology>
    </subcellularLocation>
    <subcellularLocation>
        <location evidence="10">Mitochondrion inner membrane</location>
        <topology evidence="10">Multi-pass membrane protein</topology>
    </subcellularLocation>
</comment>
<comment type="catalytic activity">
    <reaction evidence="9 10">
        <text>glycine(in) = glycine(out)</text>
        <dbReference type="Rhea" id="RHEA:70715"/>
        <dbReference type="ChEBI" id="CHEBI:57305"/>
    </reaction>
</comment>
<dbReference type="InterPro" id="IPR041492">
    <property type="entry name" value="HAD_2"/>
</dbReference>
<dbReference type="EMBL" id="CALNXK010000009">
    <property type="protein sequence ID" value="CAH3041446.1"/>
    <property type="molecule type" value="Genomic_DNA"/>
</dbReference>
<keyword evidence="13" id="KW-1185">Reference proteome</keyword>
<evidence type="ECO:0000256" key="10">
    <source>
        <dbReference type="HAMAP-Rule" id="MF_03064"/>
    </source>
</evidence>
<dbReference type="Gene3D" id="3.40.50.1000">
    <property type="entry name" value="HAD superfamily/HAD-like"/>
    <property type="match status" value="1"/>
</dbReference>
<evidence type="ECO:0000256" key="3">
    <source>
        <dbReference type="ARBA" id="ARBA00022692"/>
    </source>
</evidence>
<keyword evidence="8 10" id="KW-0472">Membrane</keyword>
<dbReference type="SFLD" id="SFLDS00003">
    <property type="entry name" value="Haloacid_Dehalogenase"/>
    <property type="match status" value="1"/>
</dbReference>
<dbReference type="InterPro" id="IPR023214">
    <property type="entry name" value="HAD_sf"/>
</dbReference>
<dbReference type="HAMAP" id="MF_03064">
    <property type="entry name" value="SLC25A38"/>
    <property type="match status" value="1"/>
</dbReference>
<evidence type="ECO:0000313" key="12">
    <source>
        <dbReference type="EMBL" id="CAH3041446.1"/>
    </source>
</evidence>
<dbReference type="SFLD" id="SFLDG01129">
    <property type="entry name" value="C1.5:_HAD__Beta-PGM__Phosphata"/>
    <property type="match status" value="1"/>
</dbReference>
<comment type="similarity">
    <text evidence="10">Belongs to the mitochondrial carrier (TC 2.A.29) family. SLC25A38 subfamily.</text>
</comment>
<dbReference type="Pfam" id="PF13419">
    <property type="entry name" value="HAD_2"/>
    <property type="match status" value="1"/>
</dbReference>
<feature type="repeat" description="Solcar" evidence="11">
    <location>
        <begin position="269"/>
        <end position="364"/>
    </location>
</feature>
<dbReference type="Proteomes" id="UP001159405">
    <property type="component" value="Unassembled WGS sequence"/>
</dbReference>
<feature type="repeat" description="Solcar" evidence="11">
    <location>
        <begin position="370"/>
        <end position="454"/>
    </location>
</feature>
<keyword evidence="7 10" id="KW-0496">Mitochondrion</keyword>
<dbReference type="InterPro" id="IPR030847">
    <property type="entry name" value="Hem25/SLC25A38"/>
</dbReference>
<evidence type="ECO:0000256" key="9">
    <source>
        <dbReference type="ARBA" id="ARBA00034060"/>
    </source>
</evidence>
<keyword evidence="6 10" id="KW-1133">Transmembrane helix</keyword>
<gene>
    <name evidence="12" type="ORF">PLOB_00048254</name>
</gene>
<dbReference type="InterPro" id="IPR006439">
    <property type="entry name" value="HAD-SF_hydro_IA"/>
</dbReference>
<dbReference type="InterPro" id="IPR036412">
    <property type="entry name" value="HAD-like_sf"/>
</dbReference>
<comment type="function">
    <text evidence="10">Mitochondrial glycine transporter that imports glycine into the mitochondrial matrix. Plays an important role in providing glycine for the first enzymatic step in heme biosynthesis, the condensation of glycine with succinyl-CoA to produce 5-aminolevulinate (ALA) in the miochondrial matrix.</text>
</comment>
<dbReference type="Gene3D" id="1.50.40.10">
    <property type="entry name" value="Mitochondrial carrier domain"/>
    <property type="match status" value="2"/>
</dbReference>
<dbReference type="PROSITE" id="PS50920">
    <property type="entry name" value="SOLCAR"/>
    <property type="match status" value="3"/>
</dbReference>
<organism evidence="12 13">
    <name type="scientific">Porites lobata</name>
    <dbReference type="NCBI Taxonomy" id="104759"/>
    <lineage>
        <taxon>Eukaryota</taxon>
        <taxon>Metazoa</taxon>
        <taxon>Cnidaria</taxon>
        <taxon>Anthozoa</taxon>
        <taxon>Hexacorallia</taxon>
        <taxon>Scleractinia</taxon>
        <taxon>Fungiina</taxon>
        <taxon>Poritidae</taxon>
        <taxon>Porites</taxon>
    </lineage>
</organism>
<evidence type="ECO:0000256" key="6">
    <source>
        <dbReference type="ARBA" id="ARBA00022989"/>
    </source>
</evidence>
<evidence type="ECO:0000256" key="7">
    <source>
        <dbReference type="ARBA" id="ARBA00023128"/>
    </source>
</evidence>
<dbReference type="PANTHER" id="PTHR46181:SF3">
    <property type="entry name" value="MITOCHONDRIAL GLYCINE TRANSPORTER"/>
    <property type="match status" value="1"/>
</dbReference>
<evidence type="ECO:0000313" key="13">
    <source>
        <dbReference type="Proteomes" id="UP001159405"/>
    </source>
</evidence>
<evidence type="ECO:0000256" key="5">
    <source>
        <dbReference type="ARBA" id="ARBA00022792"/>
    </source>
</evidence>
<feature type="repeat" description="Solcar" evidence="11">
    <location>
        <begin position="464"/>
        <end position="548"/>
    </location>
</feature>
<protein>
    <recommendedName>
        <fullName evidence="10">Mitochondrial glycine transporter</fullName>
    </recommendedName>
    <alternativeName>
        <fullName evidence="10">Solute carrier family 25 member 38 homolog</fullName>
    </alternativeName>
</protein>
<keyword evidence="4 10" id="KW-0677">Repeat</keyword>
<keyword evidence="3 10" id="KW-0812">Transmembrane</keyword>
<keyword evidence="2 10" id="KW-0813">Transport</keyword>
<dbReference type="Pfam" id="PF00153">
    <property type="entry name" value="Mito_carr"/>
    <property type="match status" value="3"/>
</dbReference>
<keyword evidence="5 10" id="KW-0999">Mitochondrion inner membrane</keyword>
<dbReference type="InterPro" id="IPR023395">
    <property type="entry name" value="MCP_dom_sf"/>
</dbReference>
<dbReference type="Gene3D" id="1.10.260.80">
    <property type="match status" value="1"/>
</dbReference>
<evidence type="ECO:0000256" key="1">
    <source>
        <dbReference type="ARBA" id="ARBA00004141"/>
    </source>
</evidence>
<evidence type="ECO:0000256" key="4">
    <source>
        <dbReference type="ARBA" id="ARBA00022737"/>
    </source>
</evidence>
<dbReference type="NCBIfam" id="TIGR01549">
    <property type="entry name" value="HAD-SF-IA-v1"/>
    <property type="match status" value="1"/>
</dbReference>
<proteinExistence type="inferred from homology"/>
<sequence>MNFRIVVRCLEKATTMLRHQNPSGISYSVRRTIKTGTKNQPTLMPVHGFVFDLDGTLTLPVLDFTLLRSNLQCPKGTDILEFCNSKSGMDKEIAFKLVEKFEEEGRQNTKLQPGVFELLKFLSHHGLKRALITRNLQPSVDQFLDLLGDPANYGGPFTHSLTRDFTPPKPDPAPLLHICEQWGVHPRNVVMVGDHLHDIQCGKDAGSVTVLLNDSKNADFKKYADFNVDSLQGIITLITSQEMFTNLASITYRPTIDHISNFLISLQPSSLGKAFIAGALSGTCSTLLFQPFDLVKTRLQVDKTALSPAGRLKIGSSNGMLYTFYSVARREHVVGLWRGLVPSLSRCVPGIGMYFCTLHGLTQSFGSEEPSMGESVLMGACARSIVGITLLPFTVLKARFESGFFKYNSMLHAFKSILKSEGGKGLYSGLLATVARDAPFSGLYLMFYSKMKGLAKHELGTPELKSSETFVCGAFAGVFASVLTQPADVVKTRLQLYPHKYNGNGDAVLSILKANGVNGLFKGIVPRTLRRTLMAALSWTVYEQLSRELGLKT</sequence>
<evidence type="ECO:0000256" key="11">
    <source>
        <dbReference type="PROSITE-ProRule" id="PRU00282"/>
    </source>
</evidence>
<reference evidence="12 13" key="1">
    <citation type="submission" date="2022-05" db="EMBL/GenBank/DDBJ databases">
        <authorList>
            <consortium name="Genoscope - CEA"/>
            <person name="William W."/>
        </authorList>
    </citation>
    <scope>NUCLEOTIDE SEQUENCE [LARGE SCALE GENOMIC DNA]</scope>
</reference>
<evidence type="ECO:0000256" key="8">
    <source>
        <dbReference type="ARBA" id="ARBA00023136"/>
    </source>
</evidence>
<dbReference type="InterPro" id="IPR018108">
    <property type="entry name" value="MCP_transmembrane"/>
</dbReference>
<dbReference type="SUPFAM" id="SSF103506">
    <property type="entry name" value="Mitochondrial carrier"/>
    <property type="match status" value="1"/>
</dbReference>
<comment type="caution">
    <text evidence="12">The sequence shown here is derived from an EMBL/GenBank/DDBJ whole genome shotgun (WGS) entry which is preliminary data.</text>
</comment>
<evidence type="ECO:0000256" key="2">
    <source>
        <dbReference type="ARBA" id="ARBA00022448"/>
    </source>
</evidence>
<name>A0ABN8N839_9CNID</name>
<dbReference type="SUPFAM" id="SSF56784">
    <property type="entry name" value="HAD-like"/>
    <property type="match status" value="1"/>
</dbReference>
<dbReference type="PANTHER" id="PTHR46181">
    <property type="entry name" value="MITOCHONDRIAL GLYCINE TRANSPORTER"/>
    <property type="match status" value="1"/>
</dbReference>
<accession>A0ABN8N839</accession>